<reference evidence="2" key="1">
    <citation type="journal article" date="2013" name="Genome Announc.">
        <title>Draft genome sequence of Botrytis cinerea BcDW1, inoculum for noble rot of grape berries.</title>
        <authorList>
            <person name="Blanco-Ulate B."/>
            <person name="Allen G."/>
            <person name="Powell A.L."/>
            <person name="Cantu D."/>
        </authorList>
    </citation>
    <scope>NUCLEOTIDE SEQUENCE [LARGE SCALE GENOMIC DNA]</scope>
    <source>
        <strain evidence="2">BcDW1</strain>
    </source>
</reference>
<dbReference type="AlphaFoldDB" id="M7UTE5"/>
<dbReference type="OrthoDB" id="3513389at2759"/>
<name>M7UTE5_BOTF1</name>
<protein>
    <submittedName>
        <fullName evidence="1">Uncharacterized protein</fullName>
    </submittedName>
</protein>
<proteinExistence type="predicted"/>
<evidence type="ECO:0000313" key="2">
    <source>
        <dbReference type="Proteomes" id="UP000012045"/>
    </source>
</evidence>
<gene>
    <name evidence="1" type="ORF">BcDW1_1098</name>
</gene>
<dbReference type="Proteomes" id="UP000012045">
    <property type="component" value="Unassembled WGS sequence"/>
</dbReference>
<evidence type="ECO:0000313" key="1">
    <source>
        <dbReference type="EMBL" id="EMR90283.1"/>
    </source>
</evidence>
<dbReference type="HOGENOM" id="CLU_126090_0_0_1"/>
<accession>M7UTE5</accession>
<dbReference type="EMBL" id="KB707707">
    <property type="protein sequence ID" value="EMR90283.1"/>
    <property type="molecule type" value="Genomic_DNA"/>
</dbReference>
<sequence length="184" mass="21325">MTSIPKIAVDNILPPQPLKRTRLKADLESIFSGFNVIEKPNQDNRVNFGTGHHYIHFMDGAELYVDSDGSGIYVDIAGFRSLFVRPKKQQEALRREIVKELMNASDLELLRFGVRRFFAKRAVRELGILKLRRYGTRTLKKRKRKKDLGGYQTSFVFQRLLFPAKNTPRSFVAHVQYKLTSPRI</sequence>
<organism evidence="1 2">
    <name type="scientific">Botryotinia fuckeliana (strain BcDW1)</name>
    <name type="common">Noble rot fungus</name>
    <name type="synonym">Botrytis cinerea</name>
    <dbReference type="NCBI Taxonomy" id="1290391"/>
    <lineage>
        <taxon>Eukaryota</taxon>
        <taxon>Fungi</taxon>
        <taxon>Dikarya</taxon>
        <taxon>Ascomycota</taxon>
        <taxon>Pezizomycotina</taxon>
        <taxon>Leotiomycetes</taxon>
        <taxon>Helotiales</taxon>
        <taxon>Sclerotiniaceae</taxon>
        <taxon>Botrytis</taxon>
    </lineage>
</organism>